<evidence type="ECO:0000259" key="1">
    <source>
        <dbReference type="PROSITE" id="PS51819"/>
    </source>
</evidence>
<dbReference type="InterPro" id="IPR029068">
    <property type="entry name" value="Glyas_Bleomycin-R_OHBP_Dase"/>
</dbReference>
<keyword evidence="2" id="KW-0223">Dioxygenase</keyword>
<sequence>MKKLFGFVMVGSNDLNKSAKFYDAVFVPLGIKKVKTTEKYIGYAQKNNLNEIEFYVTKPYNKEVATYGNGTMISFLADSTEAVDDFHARSLENGGVNEGLPGIRSDGNYYAYIRDPEGNKICAKCNSK</sequence>
<feature type="domain" description="VOC" evidence="1">
    <location>
        <begin position="4"/>
        <end position="126"/>
    </location>
</feature>
<dbReference type="InterPro" id="IPR037523">
    <property type="entry name" value="VOC_core"/>
</dbReference>
<dbReference type="SUPFAM" id="SSF54593">
    <property type="entry name" value="Glyoxalase/Bleomycin resistance protein/Dihydroxybiphenyl dioxygenase"/>
    <property type="match status" value="1"/>
</dbReference>
<dbReference type="CDD" id="cd07262">
    <property type="entry name" value="VOC_like"/>
    <property type="match status" value="1"/>
</dbReference>
<dbReference type="EMBL" id="EU016567">
    <property type="protein sequence ID" value="ABZ06120.1"/>
    <property type="molecule type" value="Genomic_DNA"/>
</dbReference>
<proteinExistence type="predicted"/>
<keyword evidence="2" id="KW-0560">Oxidoreductase</keyword>
<protein>
    <submittedName>
        <fullName evidence="2">Putative glyoxalase/bleomycin resistance protein/dioxygenase superfamily protein</fullName>
    </submittedName>
</protein>
<name>B3T0L1_9ZZZZ</name>
<dbReference type="PROSITE" id="PS51819">
    <property type="entry name" value="VOC"/>
    <property type="match status" value="1"/>
</dbReference>
<gene>
    <name evidence="2" type="ORF">ALOHA_HF4000005K23ctg1g7</name>
</gene>
<dbReference type="Pfam" id="PF00903">
    <property type="entry name" value="Glyoxalase"/>
    <property type="match status" value="1"/>
</dbReference>
<dbReference type="GO" id="GO:0051213">
    <property type="term" value="F:dioxygenase activity"/>
    <property type="evidence" value="ECO:0007669"/>
    <property type="project" value="UniProtKB-KW"/>
</dbReference>
<dbReference type="InterPro" id="IPR004360">
    <property type="entry name" value="Glyas_Fos-R_dOase_dom"/>
</dbReference>
<reference evidence="2" key="1">
    <citation type="journal article" date="2008" name="ISME J.">
        <title>Genomic patterns of recombination, clonal divergence and environment in marine microbial populations.</title>
        <authorList>
            <person name="Konstantinidis K.T."/>
            <person name="Delong E.F."/>
        </authorList>
    </citation>
    <scope>NUCLEOTIDE SEQUENCE</scope>
</reference>
<evidence type="ECO:0000313" key="2">
    <source>
        <dbReference type="EMBL" id="ABZ06120.1"/>
    </source>
</evidence>
<dbReference type="AlphaFoldDB" id="B3T0L1"/>
<dbReference type="PANTHER" id="PTHR35006">
    <property type="entry name" value="GLYOXALASE FAMILY PROTEIN (AFU_ORTHOLOGUE AFUA_5G14830)"/>
    <property type="match status" value="1"/>
</dbReference>
<dbReference type="PANTHER" id="PTHR35006:SF1">
    <property type="entry name" value="BLL2941 PROTEIN"/>
    <property type="match status" value="1"/>
</dbReference>
<accession>B3T0L1</accession>
<dbReference type="Gene3D" id="3.10.180.10">
    <property type="entry name" value="2,3-Dihydroxybiphenyl 1,2-Dioxygenase, domain 1"/>
    <property type="match status" value="1"/>
</dbReference>
<organism evidence="2">
    <name type="scientific">uncultured marine microorganism HF4000_005K23</name>
    <dbReference type="NCBI Taxonomy" id="455508"/>
    <lineage>
        <taxon>unclassified sequences</taxon>
        <taxon>environmental samples</taxon>
    </lineage>
</organism>